<dbReference type="Gene3D" id="6.10.250.3440">
    <property type="match status" value="1"/>
</dbReference>
<feature type="compositionally biased region" description="Low complexity" evidence="8">
    <location>
        <begin position="21"/>
        <end position="38"/>
    </location>
</feature>
<evidence type="ECO:0000256" key="5">
    <source>
        <dbReference type="ARBA" id="ARBA00023128"/>
    </source>
</evidence>
<dbReference type="AlphaFoldDB" id="A0A9W8KX94"/>
<evidence type="ECO:0000256" key="4">
    <source>
        <dbReference type="ARBA" id="ARBA00022980"/>
    </source>
</evidence>
<feature type="region of interest" description="Disordered" evidence="8">
    <location>
        <begin position="19"/>
        <end position="48"/>
    </location>
</feature>
<dbReference type="InterPro" id="IPR042831">
    <property type="entry name" value="Ribosomal_mL40_fung"/>
</dbReference>
<comment type="caution">
    <text evidence="9">The sequence shown here is derived from an EMBL/GenBank/DDBJ whole genome shotgun (WGS) entry which is preliminary data.</text>
</comment>
<keyword evidence="3" id="KW-0809">Transit peptide</keyword>
<keyword evidence="6" id="KW-0687">Ribonucleoprotein</keyword>
<reference evidence="9" key="1">
    <citation type="submission" date="2022-07" db="EMBL/GenBank/DDBJ databases">
        <title>Phylogenomic reconstructions and comparative analyses of Kickxellomycotina fungi.</title>
        <authorList>
            <person name="Reynolds N.K."/>
            <person name="Stajich J.E."/>
            <person name="Barry K."/>
            <person name="Grigoriev I.V."/>
            <person name="Crous P."/>
            <person name="Smith M.E."/>
        </authorList>
    </citation>
    <scope>NUCLEOTIDE SEQUENCE</scope>
    <source>
        <strain evidence="9">NRRL 3115</strain>
    </source>
</reference>
<dbReference type="PANTHER" id="PTHR39150:SF1">
    <property type="entry name" value="LARGE RIBOSOMAL SUBUNIT PROTEIN ML40"/>
    <property type="match status" value="1"/>
</dbReference>
<dbReference type="InterPro" id="IPR019192">
    <property type="entry name" value="Ribosomal_mL40"/>
</dbReference>
<name>A0A9W8KX94_9FUNG</name>
<sequence>MSAFGRRLCLSTKGTASMLGRGASAAKTSRKAAAASRGPGHTNSDPRYEQMKRILFEEEPRQLPELTAEDVERHETILRAEKIYYMQKSAQRRQERERRFGAMEKAYVALEKLDSRLFEAACKKEPNVTFPRQMRVPTETPPRVIWDYSNGKK</sequence>
<keyword evidence="4" id="KW-0689">Ribosomal protein</keyword>
<protein>
    <recommendedName>
        <fullName evidence="7">Large ribosomal subunit protein mL40</fullName>
    </recommendedName>
</protein>
<evidence type="ECO:0000313" key="9">
    <source>
        <dbReference type="EMBL" id="KAJ2674624.1"/>
    </source>
</evidence>
<evidence type="ECO:0000256" key="1">
    <source>
        <dbReference type="ARBA" id="ARBA00004173"/>
    </source>
</evidence>
<dbReference type="GO" id="GO:0005739">
    <property type="term" value="C:mitochondrion"/>
    <property type="evidence" value="ECO:0007669"/>
    <property type="project" value="UniProtKB-SubCell"/>
</dbReference>
<gene>
    <name evidence="9" type="ORF">GGI25_004276</name>
</gene>
<evidence type="ECO:0000256" key="6">
    <source>
        <dbReference type="ARBA" id="ARBA00023274"/>
    </source>
</evidence>
<keyword evidence="5" id="KW-0496">Mitochondrion</keyword>
<accession>A0A9W8KX94</accession>
<dbReference type="GO" id="GO:0005840">
    <property type="term" value="C:ribosome"/>
    <property type="evidence" value="ECO:0007669"/>
    <property type="project" value="UniProtKB-KW"/>
</dbReference>
<dbReference type="PANTHER" id="PTHR39150">
    <property type="entry name" value="54S RIBOSOMAL PROTEIN L28, MITOCHONDRIAL"/>
    <property type="match status" value="1"/>
</dbReference>
<dbReference type="EMBL" id="JANBTW010000055">
    <property type="protein sequence ID" value="KAJ2674624.1"/>
    <property type="molecule type" value="Genomic_DNA"/>
</dbReference>
<dbReference type="GO" id="GO:1990904">
    <property type="term" value="C:ribonucleoprotein complex"/>
    <property type="evidence" value="ECO:0007669"/>
    <property type="project" value="UniProtKB-KW"/>
</dbReference>
<evidence type="ECO:0000313" key="10">
    <source>
        <dbReference type="Proteomes" id="UP001151518"/>
    </source>
</evidence>
<evidence type="ECO:0000256" key="2">
    <source>
        <dbReference type="ARBA" id="ARBA00009360"/>
    </source>
</evidence>
<proteinExistence type="inferred from homology"/>
<comment type="similarity">
    <text evidence="2">Belongs to the mitochondrion-specific ribosomal protein mL40 family.</text>
</comment>
<dbReference type="Proteomes" id="UP001151518">
    <property type="component" value="Unassembled WGS sequence"/>
</dbReference>
<evidence type="ECO:0000256" key="8">
    <source>
        <dbReference type="SAM" id="MobiDB-lite"/>
    </source>
</evidence>
<dbReference type="GO" id="GO:0003735">
    <property type="term" value="F:structural constituent of ribosome"/>
    <property type="evidence" value="ECO:0007669"/>
    <property type="project" value="InterPro"/>
</dbReference>
<evidence type="ECO:0000256" key="3">
    <source>
        <dbReference type="ARBA" id="ARBA00022946"/>
    </source>
</evidence>
<organism evidence="9 10">
    <name type="scientific">Coemansia spiralis</name>
    <dbReference type="NCBI Taxonomy" id="417178"/>
    <lineage>
        <taxon>Eukaryota</taxon>
        <taxon>Fungi</taxon>
        <taxon>Fungi incertae sedis</taxon>
        <taxon>Zoopagomycota</taxon>
        <taxon>Kickxellomycotina</taxon>
        <taxon>Kickxellomycetes</taxon>
        <taxon>Kickxellales</taxon>
        <taxon>Kickxellaceae</taxon>
        <taxon>Coemansia</taxon>
    </lineage>
</organism>
<dbReference type="GO" id="GO:0032543">
    <property type="term" value="P:mitochondrial translation"/>
    <property type="evidence" value="ECO:0007669"/>
    <property type="project" value="InterPro"/>
</dbReference>
<evidence type="ECO:0000256" key="7">
    <source>
        <dbReference type="ARBA" id="ARBA00035192"/>
    </source>
</evidence>
<comment type="subcellular location">
    <subcellularLocation>
        <location evidence="1">Mitochondrion</location>
    </subcellularLocation>
</comment>
<dbReference type="Pfam" id="PF09812">
    <property type="entry name" value="MRP-L28"/>
    <property type="match status" value="1"/>
</dbReference>
<dbReference type="OrthoDB" id="2098203at2759"/>